<comment type="caution">
    <text evidence="1">The sequence shown here is derived from an EMBL/GenBank/DDBJ whole genome shotgun (WGS) entry which is preliminary data.</text>
</comment>
<proteinExistence type="predicted"/>
<organism evidence="1 2">
    <name type="scientific">Hyalomma asiaticum</name>
    <name type="common">Tick</name>
    <dbReference type="NCBI Taxonomy" id="266040"/>
    <lineage>
        <taxon>Eukaryota</taxon>
        <taxon>Metazoa</taxon>
        <taxon>Ecdysozoa</taxon>
        <taxon>Arthropoda</taxon>
        <taxon>Chelicerata</taxon>
        <taxon>Arachnida</taxon>
        <taxon>Acari</taxon>
        <taxon>Parasitiformes</taxon>
        <taxon>Ixodida</taxon>
        <taxon>Ixodoidea</taxon>
        <taxon>Ixodidae</taxon>
        <taxon>Hyalomminae</taxon>
        <taxon>Hyalomma</taxon>
    </lineage>
</organism>
<keyword evidence="2" id="KW-1185">Reference proteome</keyword>
<evidence type="ECO:0000313" key="1">
    <source>
        <dbReference type="EMBL" id="KAH6924002.1"/>
    </source>
</evidence>
<dbReference type="EMBL" id="CM023488">
    <property type="protein sequence ID" value="KAH6924002.1"/>
    <property type="molecule type" value="Genomic_DNA"/>
</dbReference>
<name>A0ACB7RM34_HYAAI</name>
<gene>
    <name evidence="1" type="ORF">HPB50_010229</name>
</gene>
<dbReference type="Proteomes" id="UP000821845">
    <property type="component" value="Chromosome 8"/>
</dbReference>
<protein>
    <submittedName>
        <fullName evidence="1">Uncharacterized protein</fullName>
    </submittedName>
</protein>
<accession>A0ACB7RM34</accession>
<reference evidence="1" key="1">
    <citation type="submission" date="2020-05" db="EMBL/GenBank/DDBJ databases">
        <title>Large-scale comparative analyses of tick genomes elucidate their genetic diversity and vector capacities.</title>
        <authorList>
            <person name="Jia N."/>
            <person name="Wang J."/>
            <person name="Shi W."/>
            <person name="Du L."/>
            <person name="Sun Y."/>
            <person name="Zhan W."/>
            <person name="Jiang J."/>
            <person name="Wang Q."/>
            <person name="Zhang B."/>
            <person name="Ji P."/>
            <person name="Sakyi L.B."/>
            <person name="Cui X."/>
            <person name="Yuan T."/>
            <person name="Jiang B."/>
            <person name="Yang W."/>
            <person name="Lam T.T.-Y."/>
            <person name="Chang Q."/>
            <person name="Ding S."/>
            <person name="Wang X."/>
            <person name="Zhu J."/>
            <person name="Ruan X."/>
            <person name="Zhao L."/>
            <person name="Wei J."/>
            <person name="Que T."/>
            <person name="Du C."/>
            <person name="Cheng J."/>
            <person name="Dai P."/>
            <person name="Han X."/>
            <person name="Huang E."/>
            <person name="Gao Y."/>
            <person name="Liu J."/>
            <person name="Shao H."/>
            <person name="Ye R."/>
            <person name="Li L."/>
            <person name="Wei W."/>
            <person name="Wang X."/>
            <person name="Wang C."/>
            <person name="Yang T."/>
            <person name="Huo Q."/>
            <person name="Li W."/>
            <person name="Guo W."/>
            <person name="Chen H."/>
            <person name="Zhou L."/>
            <person name="Ni X."/>
            <person name="Tian J."/>
            <person name="Zhou Y."/>
            <person name="Sheng Y."/>
            <person name="Liu T."/>
            <person name="Pan Y."/>
            <person name="Xia L."/>
            <person name="Li J."/>
            <person name="Zhao F."/>
            <person name="Cao W."/>
        </authorList>
    </citation>
    <scope>NUCLEOTIDE SEQUENCE</scope>
    <source>
        <strain evidence="1">Hyas-2018</strain>
    </source>
</reference>
<sequence>MASTSSTSGRAAGRYMYTLNGFGRDLDRRPTVFLESFSASRICSLCGVVPEQTALLPCRDVVCKRCYEKCQDTGTCPLHTILRINPDDIEWRVLPLSEVSKKKALCWNAKNGCPVEKEAWDMAEHCYGACEYHNVVCTRCQKKVLQKDIVQHLRDGCSSNILRQTSENAPEDEPSEHADDSFEEVRAAWSNVNGDESMLELMRTSRRILNENASMRDEFRSVREHVTYERKLFQEVLMQCLEAVKQDTLNAMKDHATEANNWHNDTYSRLVEDAAKMALTVGEKLDTMTRRSEESEDRLRDHVTELTTRITKVATKTLQFASSIPNLQEWVVRGWAALKDKAVAHGEAWYHEKPQYFLGYHLSPGLLVKRDGEGEQLKVHLVIELKEGTNDDHLEWPFHRCCRITFIHPRVRPRARSLTLTPEQEAFDDKLIRPNAEGTSTGPVYSAGNFCHAHDLEKEGYVSADEIRVRFEVIV</sequence>
<evidence type="ECO:0000313" key="2">
    <source>
        <dbReference type="Proteomes" id="UP000821845"/>
    </source>
</evidence>